<keyword evidence="7" id="KW-0648">Protein biosynthesis</keyword>
<keyword evidence="2" id="KW-0479">Metal-binding</keyword>
<name>A0A806FQH9_BIFAN</name>
<dbReference type="GO" id="GO:0006424">
    <property type="term" value="P:glutamyl-tRNA aminoacylation"/>
    <property type="evidence" value="ECO:0007669"/>
    <property type="project" value="TreeGrafter"/>
</dbReference>
<evidence type="ECO:0000256" key="5">
    <source>
        <dbReference type="ARBA" id="ARBA00022840"/>
    </source>
</evidence>
<comment type="similarity">
    <text evidence="7">Belongs to the class-I aminoacyl-tRNA synthetase family.</text>
</comment>
<dbReference type="GO" id="GO:0004818">
    <property type="term" value="F:glutamate-tRNA ligase activity"/>
    <property type="evidence" value="ECO:0007669"/>
    <property type="project" value="UniProtKB-EC"/>
</dbReference>
<keyword evidence="3 7" id="KW-0547">Nucleotide-binding</keyword>
<gene>
    <name evidence="9" type="ORF">BALAC2494_01254</name>
</gene>
<dbReference type="GO" id="GO:0005829">
    <property type="term" value="C:cytosol"/>
    <property type="evidence" value="ECO:0007669"/>
    <property type="project" value="TreeGrafter"/>
</dbReference>
<evidence type="ECO:0000256" key="7">
    <source>
        <dbReference type="RuleBase" id="RU363037"/>
    </source>
</evidence>
<dbReference type="InterPro" id="IPR014729">
    <property type="entry name" value="Rossmann-like_a/b/a_fold"/>
</dbReference>
<dbReference type="PANTHER" id="PTHR43311:SF1">
    <property type="entry name" value="GLUTAMYL-Q TRNA(ASP) SYNTHETASE"/>
    <property type="match status" value="1"/>
</dbReference>
<dbReference type="Pfam" id="PF00749">
    <property type="entry name" value="tRNA-synt_1c"/>
    <property type="match status" value="1"/>
</dbReference>
<dbReference type="PROSITE" id="PS00178">
    <property type="entry name" value="AA_TRNA_LIGASE_I"/>
    <property type="match status" value="1"/>
</dbReference>
<evidence type="ECO:0000256" key="2">
    <source>
        <dbReference type="ARBA" id="ARBA00022723"/>
    </source>
</evidence>
<dbReference type="PANTHER" id="PTHR43311">
    <property type="entry name" value="GLUTAMATE--TRNA LIGASE"/>
    <property type="match status" value="1"/>
</dbReference>
<protein>
    <submittedName>
        <fullName evidence="9">Glutamate--tRNA ligase</fullName>
        <ecNumber evidence="9">6.1.1.17</ecNumber>
    </submittedName>
</protein>
<feature type="domain" description="Glutamyl/glutaminyl-tRNA synthetase class Ib catalytic" evidence="8">
    <location>
        <begin position="41"/>
        <end position="325"/>
    </location>
</feature>
<dbReference type="Proteomes" id="UP000008394">
    <property type="component" value="Chromosome"/>
</dbReference>
<dbReference type="InterPro" id="IPR001412">
    <property type="entry name" value="aa-tRNA-synth_I_CS"/>
</dbReference>
<keyword evidence="6 7" id="KW-0030">Aminoacyl-tRNA synthetase</keyword>
<dbReference type="EMBL" id="CP002915">
    <property type="protein sequence ID" value="AEK30956.1"/>
    <property type="molecule type" value="Genomic_DNA"/>
</dbReference>
<keyword evidence="5 7" id="KW-0067">ATP-binding</keyword>
<sequence length="375" mass="41589">MRGRGQEGAAHAGAVDGLARLHSERMAARQRVVDGVLMAGRFAPTPSGRMHLGNAFAMLAAWLSARSRHEPIYLRIEDIDTPRVLPGADRMIMDDLTWLGLDWDGEPVYQSARQAVYDAVFERLRSLDGDALLYPCFCSRAEIRAASAPQEGDGFLVYPGTCRRLRDEDRDEVERRLAAGRRHSWRLAVPGAQEPGAFVAFDDLVYGAQSFNVGRELGDVILRRSDGLYAYQFVVTVDDLLMGVSDVVRGRDLLRSTALQIWLRGQMLRTGLGSHNLPAADPQYAHVPLLDNAAGVRLAKRERSLDLGRLREAGVRPDQVIGYCAWHMGLCEGVLERPEAMSAQQALNLFSWRKVRRHAGDVVVPGNIVEVLRAL</sequence>
<accession>A0A806FQH9</accession>
<dbReference type="EC" id="6.1.1.17" evidence="9"/>
<keyword evidence="4" id="KW-0862">Zinc</keyword>
<evidence type="ECO:0000256" key="1">
    <source>
        <dbReference type="ARBA" id="ARBA00022598"/>
    </source>
</evidence>
<dbReference type="GO" id="GO:0005524">
    <property type="term" value="F:ATP binding"/>
    <property type="evidence" value="ECO:0007669"/>
    <property type="project" value="UniProtKB-KW"/>
</dbReference>
<evidence type="ECO:0000256" key="4">
    <source>
        <dbReference type="ARBA" id="ARBA00022833"/>
    </source>
</evidence>
<organism evidence="9 10">
    <name type="scientific">Bifidobacterium animalis subsp. lactis CNCM I-2494</name>
    <dbReference type="NCBI Taxonomy" id="1042403"/>
    <lineage>
        <taxon>Bacteria</taxon>
        <taxon>Bacillati</taxon>
        <taxon>Actinomycetota</taxon>
        <taxon>Actinomycetes</taxon>
        <taxon>Bifidobacteriales</taxon>
        <taxon>Bifidobacteriaceae</taxon>
        <taxon>Bifidobacterium</taxon>
    </lineage>
</organism>
<dbReference type="NCBIfam" id="NF004315">
    <property type="entry name" value="PRK05710.1-4"/>
    <property type="match status" value="1"/>
</dbReference>
<proteinExistence type="inferred from homology"/>
<dbReference type="InterPro" id="IPR000924">
    <property type="entry name" value="Glu/Gln-tRNA-synth"/>
</dbReference>
<evidence type="ECO:0000313" key="9">
    <source>
        <dbReference type="EMBL" id="AEK30956.1"/>
    </source>
</evidence>
<dbReference type="AlphaFoldDB" id="A0A806FQH9"/>
<keyword evidence="1 7" id="KW-0436">Ligase</keyword>
<dbReference type="InterPro" id="IPR020058">
    <property type="entry name" value="Glu/Gln-tRNA-synth_Ib_cat-dom"/>
</dbReference>
<dbReference type="Gene3D" id="3.40.50.620">
    <property type="entry name" value="HUPs"/>
    <property type="match status" value="1"/>
</dbReference>
<reference evidence="9 10" key="1">
    <citation type="journal article" date="2011" name="J. Bacteriol.">
        <title>Genome Sequence of the Probiotic Strain Bifidobacterium animalis subsp. lactis CNCM I-2494.</title>
        <authorList>
            <person name="Chervaux C."/>
            <person name="Grimaldi C."/>
            <person name="Bolotin A."/>
            <person name="Quinquis B."/>
            <person name="Legrain-Raspaud S."/>
            <person name="van Hylckama Vlieg J.E."/>
            <person name="Denariaz G."/>
            <person name="Smokvina T."/>
        </authorList>
    </citation>
    <scope>NUCLEOTIDE SEQUENCE [LARGE SCALE GENOMIC DNA]</scope>
    <source>
        <strain evidence="9 10">CNCM I-2494</strain>
    </source>
</reference>
<evidence type="ECO:0000256" key="6">
    <source>
        <dbReference type="ARBA" id="ARBA00023146"/>
    </source>
</evidence>
<dbReference type="InterPro" id="IPR049940">
    <property type="entry name" value="GluQ/Sye"/>
</dbReference>
<evidence type="ECO:0000259" key="8">
    <source>
        <dbReference type="Pfam" id="PF00749"/>
    </source>
</evidence>
<dbReference type="PRINTS" id="PR00987">
    <property type="entry name" value="TRNASYNTHGLU"/>
</dbReference>
<evidence type="ECO:0000313" key="10">
    <source>
        <dbReference type="Proteomes" id="UP000008394"/>
    </source>
</evidence>
<dbReference type="SUPFAM" id="SSF52374">
    <property type="entry name" value="Nucleotidylyl transferase"/>
    <property type="match status" value="1"/>
</dbReference>
<dbReference type="KEGG" id="bnm:BALAC2494_01254"/>
<evidence type="ECO:0000256" key="3">
    <source>
        <dbReference type="ARBA" id="ARBA00022741"/>
    </source>
</evidence>